<gene>
    <name evidence="15" type="ORF">NQ314_017244</name>
</gene>
<accession>A0AAV8WUU2</accession>
<comment type="cofactor">
    <cofactor evidence="1">
        <name>a divalent metal cation</name>
        <dbReference type="ChEBI" id="CHEBI:60240"/>
    </cofactor>
</comment>
<feature type="compositionally biased region" description="Acidic residues" evidence="12">
    <location>
        <begin position="501"/>
        <end position="510"/>
    </location>
</feature>
<keyword evidence="11" id="KW-0539">Nucleus</keyword>
<evidence type="ECO:0000256" key="8">
    <source>
        <dbReference type="ARBA" id="ARBA00022490"/>
    </source>
</evidence>
<dbReference type="EMBL" id="JANEYF010004813">
    <property type="protein sequence ID" value="KAJ8930015.1"/>
    <property type="molecule type" value="Genomic_DNA"/>
</dbReference>
<comment type="caution">
    <text evidence="15">The sequence shown here is derived from an EMBL/GenBank/DDBJ whole genome shotgun (WGS) entry which is preliminary data.</text>
</comment>
<evidence type="ECO:0000256" key="7">
    <source>
        <dbReference type="ARBA" id="ARBA00022448"/>
    </source>
</evidence>
<evidence type="ECO:0000259" key="14">
    <source>
        <dbReference type="Pfam" id="PF13359"/>
    </source>
</evidence>
<evidence type="ECO:0000256" key="10">
    <source>
        <dbReference type="ARBA" id="ARBA00022927"/>
    </source>
</evidence>
<dbReference type="InterPro" id="IPR040218">
    <property type="entry name" value="SLC7A6OS"/>
</dbReference>
<dbReference type="GO" id="GO:0015031">
    <property type="term" value="P:protein transport"/>
    <property type="evidence" value="ECO:0007669"/>
    <property type="project" value="UniProtKB-KW"/>
</dbReference>
<evidence type="ECO:0000256" key="2">
    <source>
        <dbReference type="ARBA" id="ARBA00003202"/>
    </source>
</evidence>
<feature type="domain" description="DDE Tnp4" evidence="14">
    <location>
        <begin position="349"/>
        <end position="426"/>
    </location>
</feature>
<name>A0AAV8WUU2_9CUCU</name>
<dbReference type="PANTHER" id="PTHR31196">
    <property type="entry name" value="RNA POLYMERASE II NUCLEAR LOCALIZATION PROTEIN SLC7A6OS-RELATED"/>
    <property type="match status" value="1"/>
</dbReference>
<protein>
    <recommendedName>
        <fullName evidence="6">Probable RNA polymerase II nuclear localization protein SLC7A6OS</fullName>
    </recommendedName>
</protein>
<dbReference type="Proteomes" id="UP001162156">
    <property type="component" value="Unassembled WGS sequence"/>
</dbReference>
<dbReference type="PANTHER" id="PTHR31196:SF2">
    <property type="entry name" value="RNA POLYMERASE II NUCLEAR LOCALIZATION PROTEIN SLC7A6OS-RELATED"/>
    <property type="match status" value="1"/>
</dbReference>
<comment type="function">
    <text evidence="2">Directs RNA polymerase II nuclear import.</text>
</comment>
<feature type="region of interest" description="Disordered" evidence="12">
    <location>
        <begin position="494"/>
        <end position="525"/>
    </location>
</feature>
<proteinExistence type="inferred from homology"/>
<dbReference type="AlphaFoldDB" id="A0AAV8WUU2"/>
<dbReference type="GO" id="GO:0046872">
    <property type="term" value="F:metal ion binding"/>
    <property type="evidence" value="ECO:0007669"/>
    <property type="project" value="UniProtKB-KW"/>
</dbReference>
<dbReference type="Pfam" id="PF13359">
    <property type="entry name" value="DDE_Tnp_4"/>
    <property type="match status" value="1"/>
</dbReference>
<evidence type="ECO:0000256" key="1">
    <source>
        <dbReference type="ARBA" id="ARBA00001968"/>
    </source>
</evidence>
<dbReference type="GO" id="GO:0005737">
    <property type="term" value="C:cytoplasm"/>
    <property type="evidence" value="ECO:0007669"/>
    <property type="project" value="UniProtKB-SubCell"/>
</dbReference>
<dbReference type="GO" id="GO:0032502">
    <property type="term" value="P:developmental process"/>
    <property type="evidence" value="ECO:0007669"/>
    <property type="project" value="TreeGrafter"/>
</dbReference>
<evidence type="ECO:0000313" key="16">
    <source>
        <dbReference type="Proteomes" id="UP001162156"/>
    </source>
</evidence>
<comment type="subcellular location">
    <subcellularLocation>
        <location evidence="4">Cytoplasm</location>
    </subcellularLocation>
    <subcellularLocation>
        <location evidence="3">Nucleus</location>
    </subcellularLocation>
</comment>
<dbReference type="GO" id="GO:0005634">
    <property type="term" value="C:nucleus"/>
    <property type="evidence" value="ECO:0007669"/>
    <property type="project" value="UniProtKB-SubCell"/>
</dbReference>
<keyword evidence="8" id="KW-0963">Cytoplasm</keyword>
<evidence type="ECO:0000313" key="15">
    <source>
        <dbReference type="EMBL" id="KAJ8930015.1"/>
    </source>
</evidence>
<dbReference type="Pfam" id="PF08574">
    <property type="entry name" value="Iwr1"/>
    <property type="match status" value="1"/>
</dbReference>
<evidence type="ECO:0000256" key="11">
    <source>
        <dbReference type="ARBA" id="ARBA00023242"/>
    </source>
</evidence>
<sequence>MAAVVRVKRRLEEEPLEAIILNCKRRKINDDNKDKEPTDTDLSATLLKFAGTIKEDENVLTHLKKQHIPEIHELKEHFKRHTVNISDKLRTQKQEISKSNRYKIVNCFRSQNLDENSLKDNAESGTSKSEYTILDVETDLIPLSKTDNQNEEICDAKYVYDLYYTNSDDFGDTEIEDYVSCSVVCIQKMCDIGESSSSSYESVASSDDEEYLNMLEERVTPKNDHYLEHIDDGEFIQHFRVSRQVANKIGDSFKNSDYFKYQSGSNDKISAIGQVLILLWFAGHQKSAFRDVEDRFNLLISSMYRIVRRLIYFLSNMAPEIAKWPNAKERQDIERNFREKQFPDVIGAIDESHVKVDNPQNDPDSYLNRKHFFSIQLQVVCNKKKIKEIFVGYPGSVHNSRVFRISPLSDTLAEKCRDYYILGDSGSCCILHNLAIDDDFTYEEVNLANAIPVVPYNEEEVKRDDLDGIRYRKFVPNVFIYPLSDPLLFGSTRDNGLNERDSEDDSEDSNAENNWRNDYPDESDMESINEDDMIEAVKKLNITEDLLSSDDGEEGFVYSIDSEAAGFEEDIDESDVFRYGERYARFKAKNKKAMESTGLDHDFYYGDIDENEYYY</sequence>
<evidence type="ECO:0000256" key="9">
    <source>
        <dbReference type="ARBA" id="ARBA00022723"/>
    </source>
</evidence>
<evidence type="ECO:0000256" key="5">
    <source>
        <dbReference type="ARBA" id="ARBA00010218"/>
    </source>
</evidence>
<comment type="similarity">
    <text evidence="5">Belongs to the IWR1/SLC7A6OS family.</text>
</comment>
<keyword evidence="7" id="KW-0813">Transport</keyword>
<evidence type="ECO:0000256" key="4">
    <source>
        <dbReference type="ARBA" id="ARBA00004496"/>
    </source>
</evidence>
<keyword evidence="9" id="KW-0479">Metal-binding</keyword>
<keyword evidence="16" id="KW-1185">Reference proteome</keyword>
<dbReference type="InterPro" id="IPR027806">
    <property type="entry name" value="HARBI1_dom"/>
</dbReference>
<evidence type="ECO:0000256" key="3">
    <source>
        <dbReference type="ARBA" id="ARBA00004123"/>
    </source>
</evidence>
<dbReference type="InterPro" id="IPR013883">
    <property type="entry name" value="TF_Iwr1_dom"/>
</dbReference>
<keyword evidence="10" id="KW-0653">Protein transport</keyword>
<feature type="domain" description="Transcription factor Iwr1" evidence="13">
    <location>
        <begin position="498"/>
        <end position="522"/>
    </location>
</feature>
<evidence type="ECO:0000256" key="6">
    <source>
        <dbReference type="ARBA" id="ARBA00017036"/>
    </source>
</evidence>
<reference evidence="15" key="1">
    <citation type="journal article" date="2023" name="Insect Mol. Biol.">
        <title>Genome sequencing provides insights into the evolution of gene families encoding plant cell wall-degrading enzymes in longhorned beetles.</title>
        <authorList>
            <person name="Shin N.R."/>
            <person name="Okamura Y."/>
            <person name="Kirsch R."/>
            <person name="Pauchet Y."/>
        </authorList>
    </citation>
    <scope>NUCLEOTIDE SEQUENCE</scope>
    <source>
        <strain evidence="15">RBIC_L_NR</strain>
    </source>
</reference>
<evidence type="ECO:0000256" key="12">
    <source>
        <dbReference type="SAM" id="MobiDB-lite"/>
    </source>
</evidence>
<evidence type="ECO:0000259" key="13">
    <source>
        <dbReference type="Pfam" id="PF08574"/>
    </source>
</evidence>
<organism evidence="15 16">
    <name type="scientific">Rhamnusium bicolor</name>
    <dbReference type="NCBI Taxonomy" id="1586634"/>
    <lineage>
        <taxon>Eukaryota</taxon>
        <taxon>Metazoa</taxon>
        <taxon>Ecdysozoa</taxon>
        <taxon>Arthropoda</taxon>
        <taxon>Hexapoda</taxon>
        <taxon>Insecta</taxon>
        <taxon>Pterygota</taxon>
        <taxon>Neoptera</taxon>
        <taxon>Endopterygota</taxon>
        <taxon>Coleoptera</taxon>
        <taxon>Polyphaga</taxon>
        <taxon>Cucujiformia</taxon>
        <taxon>Chrysomeloidea</taxon>
        <taxon>Cerambycidae</taxon>
        <taxon>Lepturinae</taxon>
        <taxon>Rhagiini</taxon>
        <taxon>Rhamnusium</taxon>
    </lineage>
</organism>